<dbReference type="Proteomes" id="UP001356427">
    <property type="component" value="Unassembled WGS sequence"/>
</dbReference>
<accession>A0AAN8QZ18</accession>
<comment type="caution">
    <text evidence="1">The sequence shown here is derived from an EMBL/GenBank/DDBJ whole genome shotgun (WGS) entry which is preliminary data.</text>
</comment>
<keyword evidence="2" id="KW-1185">Reference proteome</keyword>
<evidence type="ECO:0000313" key="1">
    <source>
        <dbReference type="EMBL" id="KAK6320239.1"/>
    </source>
</evidence>
<proteinExistence type="predicted"/>
<organism evidence="1 2">
    <name type="scientific">Coregonus suidteri</name>
    <dbReference type="NCBI Taxonomy" id="861788"/>
    <lineage>
        <taxon>Eukaryota</taxon>
        <taxon>Metazoa</taxon>
        <taxon>Chordata</taxon>
        <taxon>Craniata</taxon>
        <taxon>Vertebrata</taxon>
        <taxon>Euteleostomi</taxon>
        <taxon>Actinopterygii</taxon>
        <taxon>Neopterygii</taxon>
        <taxon>Teleostei</taxon>
        <taxon>Protacanthopterygii</taxon>
        <taxon>Salmoniformes</taxon>
        <taxon>Salmonidae</taxon>
        <taxon>Coregoninae</taxon>
        <taxon>Coregonus</taxon>
    </lineage>
</organism>
<dbReference type="AlphaFoldDB" id="A0AAN8QZ18"/>
<name>A0AAN8QZ18_9TELE</name>
<evidence type="ECO:0000313" key="2">
    <source>
        <dbReference type="Proteomes" id="UP001356427"/>
    </source>
</evidence>
<feature type="non-terminal residue" evidence="1">
    <location>
        <position position="128"/>
    </location>
</feature>
<sequence length="128" mass="14427">MMERAGMQECGEIILQPQWMLLNACQCFELHTAAKGAKQFPELFSEEGSCKCMLHVSMQVSMEPTHMNTNIFNMVNAANKQILIMKLLHHPGGKGACQRNSIRLQFHLCSHTLERVTGQLPSEFPLVV</sequence>
<gene>
    <name evidence="1" type="ORF">J4Q44_G00093460</name>
</gene>
<reference evidence="1 2" key="1">
    <citation type="submission" date="2021-04" db="EMBL/GenBank/DDBJ databases">
        <authorList>
            <person name="De Guttry C."/>
            <person name="Zahm M."/>
            <person name="Klopp C."/>
            <person name="Cabau C."/>
            <person name="Louis A."/>
            <person name="Berthelot C."/>
            <person name="Parey E."/>
            <person name="Roest Crollius H."/>
            <person name="Montfort J."/>
            <person name="Robinson-Rechavi M."/>
            <person name="Bucao C."/>
            <person name="Bouchez O."/>
            <person name="Gislard M."/>
            <person name="Lluch J."/>
            <person name="Milhes M."/>
            <person name="Lampietro C."/>
            <person name="Lopez Roques C."/>
            <person name="Donnadieu C."/>
            <person name="Braasch I."/>
            <person name="Desvignes T."/>
            <person name="Postlethwait J."/>
            <person name="Bobe J."/>
            <person name="Wedekind C."/>
            <person name="Guiguen Y."/>
        </authorList>
    </citation>
    <scope>NUCLEOTIDE SEQUENCE [LARGE SCALE GENOMIC DNA]</scope>
    <source>
        <strain evidence="1">Cs_M1</strain>
        <tissue evidence="1">Blood</tissue>
    </source>
</reference>
<dbReference type="EMBL" id="JAGTTL010000007">
    <property type="protein sequence ID" value="KAK6320239.1"/>
    <property type="molecule type" value="Genomic_DNA"/>
</dbReference>
<protein>
    <submittedName>
        <fullName evidence="1">Uncharacterized protein</fullName>
    </submittedName>
</protein>